<evidence type="ECO:0000313" key="4">
    <source>
        <dbReference type="Proteomes" id="UP001360953"/>
    </source>
</evidence>
<evidence type="ECO:0000256" key="1">
    <source>
        <dbReference type="SAM" id="MobiDB-lite"/>
    </source>
</evidence>
<dbReference type="InterPro" id="IPR057227">
    <property type="entry name" value="DUF7905"/>
</dbReference>
<dbReference type="EMBL" id="JBBPEH010000007">
    <property type="protein sequence ID" value="KAK7536133.1"/>
    <property type="molecule type" value="Genomic_DNA"/>
</dbReference>
<dbReference type="GeneID" id="92033455"/>
<evidence type="ECO:0000259" key="2">
    <source>
        <dbReference type="Pfam" id="PF25482"/>
    </source>
</evidence>
<feature type="domain" description="DUF7905" evidence="2">
    <location>
        <begin position="336"/>
        <end position="620"/>
    </location>
</feature>
<gene>
    <name evidence="3" type="ORF">J3D65DRAFT_627538</name>
</gene>
<feature type="compositionally biased region" description="Low complexity" evidence="1">
    <location>
        <begin position="15"/>
        <end position="32"/>
    </location>
</feature>
<organism evidence="3 4">
    <name type="scientific">Phyllosticta citribraziliensis</name>
    <dbReference type="NCBI Taxonomy" id="989973"/>
    <lineage>
        <taxon>Eukaryota</taxon>
        <taxon>Fungi</taxon>
        <taxon>Dikarya</taxon>
        <taxon>Ascomycota</taxon>
        <taxon>Pezizomycotina</taxon>
        <taxon>Dothideomycetes</taxon>
        <taxon>Dothideomycetes incertae sedis</taxon>
        <taxon>Botryosphaeriales</taxon>
        <taxon>Phyllostictaceae</taxon>
        <taxon>Phyllosticta</taxon>
    </lineage>
</organism>
<evidence type="ECO:0000313" key="3">
    <source>
        <dbReference type="EMBL" id="KAK7536133.1"/>
    </source>
</evidence>
<feature type="compositionally biased region" description="Basic and acidic residues" evidence="1">
    <location>
        <begin position="1"/>
        <end position="14"/>
    </location>
</feature>
<comment type="caution">
    <text evidence="3">The sequence shown here is derived from an EMBL/GenBank/DDBJ whole genome shotgun (WGS) entry which is preliminary data.</text>
</comment>
<keyword evidence="4" id="KW-1185">Reference proteome</keyword>
<sequence>MRSFKRRDDDHDWSVDWSDTSTRPTRSPPSTRGGPGRAPLAQAQETRSTTTARPRGAGHGPRAQAQAQGARSTAVIPPHRGGHVPRVQAQGARPTAVTPPHRGGYAPRGQAQAARSTAVTPPHRGGYAPRGQASGTRYSTATTAPPHGAGRVGRPRQRTMTTPRQVWPDGPGGFIPHVEKKRAKEQRQAEIRRQFLTPRPDDLPAPAITRRVPWPSEISPDRMLGSDCRVLDDIRTQHCCWITCERVGNHFEFKLEGEKEQDISAAAERLRHIQTQAEAKRFEAEPLHIIDVADDLDLPSVRTEDCFGNSGESIGKLAAFVTLANPVTFAKDTGKDAMESLLEQIAAMTSRSQYYRSNLSLRIHLGRFAMTRYPGNVAEFDYAAFQDMVDSDELEAFVTDEIGDSKTQSTLLQRVSQATHLLAASQTPADLERKPIYAATLKLDDPGQRGQLMVDLEFSYDEGSTTVTHRRWYRTEPNRAHTRRLLDVNMVNLSRGFAWHLEMTATKAVDESTLPKEYRNFPETLSINTKSQNFVVVPLQGNQGAAVPLLSVSQKRVWRLETRFGYWAVDVVEGYGASNVGGGMAREKPKWSLSVVNSCHAYLLESNAHVKVGELADWGKLSNPISELFPNGFDSQCSEGDTDYPGLVQLLRLLHGLHDVVVDGSALS</sequence>
<feature type="compositionally biased region" description="Low complexity" evidence="1">
    <location>
        <begin position="52"/>
        <end position="71"/>
    </location>
</feature>
<name>A0ABR1LN75_9PEZI</name>
<dbReference type="Proteomes" id="UP001360953">
    <property type="component" value="Unassembled WGS sequence"/>
</dbReference>
<accession>A0ABR1LN75</accession>
<feature type="region of interest" description="Disordered" evidence="1">
    <location>
        <begin position="1"/>
        <end position="173"/>
    </location>
</feature>
<proteinExistence type="predicted"/>
<protein>
    <recommendedName>
        <fullName evidence="2">DUF7905 domain-containing protein</fullName>
    </recommendedName>
</protein>
<dbReference type="Pfam" id="PF25482">
    <property type="entry name" value="DUF7905"/>
    <property type="match status" value="1"/>
</dbReference>
<dbReference type="RefSeq" id="XP_066654549.1">
    <property type="nucleotide sequence ID" value="XM_066800549.1"/>
</dbReference>
<reference evidence="3 4" key="1">
    <citation type="submission" date="2024-04" db="EMBL/GenBank/DDBJ databases">
        <title>Phyllosticta paracitricarpa is synonymous to the EU quarantine fungus P. citricarpa based on phylogenomic analyses.</title>
        <authorList>
            <consortium name="Lawrence Berkeley National Laboratory"/>
            <person name="Van ingen-buijs V.A."/>
            <person name="Van westerhoven A.C."/>
            <person name="Haridas S."/>
            <person name="Skiadas P."/>
            <person name="Martin F."/>
            <person name="Groenewald J.Z."/>
            <person name="Crous P.W."/>
            <person name="Seidl M.F."/>
        </authorList>
    </citation>
    <scope>NUCLEOTIDE SEQUENCE [LARGE SCALE GENOMIC DNA]</scope>
    <source>
        <strain evidence="3 4">CPC 17464</strain>
    </source>
</reference>
<feature type="compositionally biased region" description="Polar residues" evidence="1">
    <location>
        <begin position="133"/>
        <end position="143"/>
    </location>
</feature>